<feature type="region of interest" description="Disordered" evidence="1">
    <location>
        <begin position="22"/>
        <end position="45"/>
    </location>
</feature>
<feature type="signal peptide" evidence="2">
    <location>
        <begin position="1"/>
        <end position="19"/>
    </location>
</feature>
<evidence type="ECO:0008006" key="5">
    <source>
        <dbReference type="Google" id="ProtNLM"/>
    </source>
</evidence>
<evidence type="ECO:0000256" key="2">
    <source>
        <dbReference type="SAM" id="SignalP"/>
    </source>
</evidence>
<sequence>MRLAIFVLAVLAFLVCVLADDSTSSNSDETHDEAVPQSQPLPSMDESAPVIVRVARASTPSEAVKQQDRQREIVRRFNACRARCLERHKKSNRKRKSCIDDCAKTTGHARSFI</sequence>
<accession>A0A1W0WVU8</accession>
<feature type="chain" id="PRO_5012867925" description="Tim10-like domain-containing protein" evidence="2">
    <location>
        <begin position="20"/>
        <end position="113"/>
    </location>
</feature>
<keyword evidence="4" id="KW-1185">Reference proteome</keyword>
<protein>
    <recommendedName>
        <fullName evidence="5">Tim10-like domain-containing protein</fullName>
    </recommendedName>
</protein>
<evidence type="ECO:0000313" key="3">
    <source>
        <dbReference type="EMBL" id="OQV19273.1"/>
    </source>
</evidence>
<evidence type="ECO:0000313" key="4">
    <source>
        <dbReference type="Proteomes" id="UP000192578"/>
    </source>
</evidence>
<gene>
    <name evidence="3" type="ORF">BV898_06695</name>
</gene>
<reference evidence="4" key="1">
    <citation type="submission" date="2017-01" db="EMBL/GenBank/DDBJ databases">
        <title>Comparative genomics of anhydrobiosis in the tardigrade Hypsibius dujardini.</title>
        <authorList>
            <person name="Yoshida Y."/>
            <person name="Koutsovoulos G."/>
            <person name="Laetsch D."/>
            <person name="Stevens L."/>
            <person name="Kumar S."/>
            <person name="Horikawa D."/>
            <person name="Ishino K."/>
            <person name="Komine S."/>
            <person name="Tomita M."/>
            <person name="Blaxter M."/>
            <person name="Arakawa K."/>
        </authorList>
    </citation>
    <scope>NUCLEOTIDE SEQUENCE [LARGE SCALE GENOMIC DNA]</scope>
    <source>
        <strain evidence="4">Z151</strain>
    </source>
</reference>
<name>A0A1W0WVU8_HYPEX</name>
<evidence type="ECO:0000256" key="1">
    <source>
        <dbReference type="SAM" id="MobiDB-lite"/>
    </source>
</evidence>
<keyword evidence="2" id="KW-0732">Signal</keyword>
<dbReference type="Proteomes" id="UP000192578">
    <property type="component" value="Unassembled WGS sequence"/>
</dbReference>
<dbReference type="AlphaFoldDB" id="A0A1W0WVU8"/>
<comment type="caution">
    <text evidence="3">The sequence shown here is derived from an EMBL/GenBank/DDBJ whole genome shotgun (WGS) entry which is preliminary data.</text>
</comment>
<proteinExistence type="predicted"/>
<dbReference type="EMBL" id="MTYJ01000041">
    <property type="protein sequence ID" value="OQV19273.1"/>
    <property type="molecule type" value="Genomic_DNA"/>
</dbReference>
<organism evidence="3 4">
    <name type="scientific">Hypsibius exemplaris</name>
    <name type="common">Freshwater tardigrade</name>
    <dbReference type="NCBI Taxonomy" id="2072580"/>
    <lineage>
        <taxon>Eukaryota</taxon>
        <taxon>Metazoa</taxon>
        <taxon>Ecdysozoa</taxon>
        <taxon>Tardigrada</taxon>
        <taxon>Eutardigrada</taxon>
        <taxon>Parachela</taxon>
        <taxon>Hypsibioidea</taxon>
        <taxon>Hypsibiidae</taxon>
        <taxon>Hypsibius</taxon>
    </lineage>
</organism>